<dbReference type="Proteomes" id="UP000800039">
    <property type="component" value="Unassembled WGS sequence"/>
</dbReference>
<keyword evidence="2" id="KW-1185">Reference proteome</keyword>
<evidence type="ECO:0000313" key="1">
    <source>
        <dbReference type="EMBL" id="KAF1848171.1"/>
    </source>
</evidence>
<dbReference type="AlphaFoldDB" id="A0A9P4GNA2"/>
<accession>A0A9P4GNA2</accession>
<evidence type="ECO:0000313" key="2">
    <source>
        <dbReference type="Proteomes" id="UP000800039"/>
    </source>
</evidence>
<dbReference type="OrthoDB" id="3682596at2759"/>
<reference evidence="1" key="1">
    <citation type="submission" date="2020-01" db="EMBL/GenBank/DDBJ databases">
        <authorList>
            <consortium name="DOE Joint Genome Institute"/>
            <person name="Haridas S."/>
            <person name="Albert R."/>
            <person name="Binder M."/>
            <person name="Bloem J."/>
            <person name="Labutti K."/>
            <person name="Salamov A."/>
            <person name="Andreopoulos B."/>
            <person name="Baker S.E."/>
            <person name="Barry K."/>
            <person name="Bills G."/>
            <person name="Bluhm B.H."/>
            <person name="Cannon C."/>
            <person name="Castanera R."/>
            <person name="Culley D.E."/>
            <person name="Daum C."/>
            <person name="Ezra D."/>
            <person name="Gonzalez J.B."/>
            <person name="Henrissat B."/>
            <person name="Kuo A."/>
            <person name="Liang C."/>
            <person name="Lipzen A."/>
            <person name="Lutzoni F."/>
            <person name="Magnuson J."/>
            <person name="Mondo S."/>
            <person name="Nolan M."/>
            <person name="Ohm R."/>
            <person name="Pangilinan J."/>
            <person name="Park H.-J."/>
            <person name="Ramirez L."/>
            <person name="Alfaro M."/>
            <person name="Sun H."/>
            <person name="Tritt A."/>
            <person name="Yoshinaga Y."/>
            <person name="Zwiers L.-H."/>
            <person name="Turgeon B.G."/>
            <person name="Goodwin S.B."/>
            <person name="Spatafora J.W."/>
            <person name="Crous P.W."/>
            <person name="Grigoriev I.V."/>
        </authorList>
    </citation>
    <scope>NUCLEOTIDE SEQUENCE</scope>
    <source>
        <strain evidence="1">CBS 394.84</strain>
    </source>
</reference>
<comment type="caution">
    <text evidence="1">The sequence shown here is derived from an EMBL/GenBank/DDBJ whole genome shotgun (WGS) entry which is preliminary data.</text>
</comment>
<protein>
    <submittedName>
        <fullName evidence="1">Uncharacterized protein</fullName>
    </submittedName>
</protein>
<organism evidence="1 2">
    <name type="scientific">Cucurbitaria berberidis CBS 394.84</name>
    <dbReference type="NCBI Taxonomy" id="1168544"/>
    <lineage>
        <taxon>Eukaryota</taxon>
        <taxon>Fungi</taxon>
        <taxon>Dikarya</taxon>
        <taxon>Ascomycota</taxon>
        <taxon>Pezizomycotina</taxon>
        <taxon>Dothideomycetes</taxon>
        <taxon>Pleosporomycetidae</taxon>
        <taxon>Pleosporales</taxon>
        <taxon>Pleosporineae</taxon>
        <taxon>Cucurbitariaceae</taxon>
        <taxon>Cucurbitaria</taxon>
    </lineage>
</organism>
<dbReference type="RefSeq" id="XP_040790734.1">
    <property type="nucleotide sequence ID" value="XM_040936633.1"/>
</dbReference>
<sequence>MELVSRAIHGDWLRFYDFYNKRTWVKKVQIQTIGFLDLPIELRLLVYRYMYPSNGYPMDQYYGILLSCSAIYLEASEEILSIARKDFAHLERKWLHEFGIVIDPMIPAKIGFLSNTRVLVTPPFTGRDSSCTSFILNERHIQSFTFAVFDGQLPLSWHIPSYMGIAGSHGNASRIYNYLLVICSRIVDLILDESAREFLRENIRKSQDMCGKRDISVQWRNHRYKWVLGRVVVASLLFKSNFSTIPPRWVVEETVLNGRVVDITLTARQGSNRPAC</sequence>
<dbReference type="GeneID" id="63853883"/>
<dbReference type="EMBL" id="ML976615">
    <property type="protein sequence ID" value="KAF1848171.1"/>
    <property type="molecule type" value="Genomic_DNA"/>
</dbReference>
<proteinExistence type="predicted"/>
<gene>
    <name evidence="1" type="ORF">K460DRAFT_403467</name>
</gene>
<name>A0A9P4GNA2_9PLEO</name>